<keyword evidence="2" id="KW-1185">Reference proteome</keyword>
<comment type="caution">
    <text evidence="1">The sequence shown here is derived from an EMBL/GenBank/DDBJ whole genome shotgun (WGS) entry which is preliminary data.</text>
</comment>
<protein>
    <submittedName>
        <fullName evidence="1">Uncharacterized protein</fullName>
    </submittedName>
</protein>
<sequence>MAVDIGDPVPGWVDVLQLPRQPSLWPPVGRSGFFEVLQHRGHEVRLFPLDAGMRDRGSRAQRCTGPEWADLTRRWPVGARIDARVEYIFPGNRECSVRFGDWREVVEYEGRPPDSGTQVKLMVERQSEWTRSLILRPCDMPGQGI</sequence>
<evidence type="ECO:0000313" key="1">
    <source>
        <dbReference type="EMBL" id="TWG19022.1"/>
    </source>
</evidence>
<dbReference type="RefSeq" id="WP_145783452.1">
    <property type="nucleotide sequence ID" value="NZ_VIWZ01000001.1"/>
</dbReference>
<dbReference type="EMBL" id="VIWZ01000001">
    <property type="protein sequence ID" value="TWG19022.1"/>
    <property type="molecule type" value="Genomic_DNA"/>
</dbReference>
<dbReference type="Proteomes" id="UP000317685">
    <property type="component" value="Unassembled WGS sequence"/>
</dbReference>
<organism evidence="1 2">
    <name type="scientific">Micromonospora taraxaci</name>
    <dbReference type="NCBI Taxonomy" id="1316803"/>
    <lineage>
        <taxon>Bacteria</taxon>
        <taxon>Bacillati</taxon>
        <taxon>Actinomycetota</taxon>
        <taxon>Actinomycetes</taxon>
        <taxon>Micromonosporales</taxon>
        <taxon>Micromonosporaceae</taxon>
        <taxon>Micromonospora</taxon>
    </lineage>
</organism>
<accession>A0A561W575</accession>
<dbReference type="AlphaFoldDB" id="A0A561W575"/>
<evidence type="ECO:0000313" key="2">
    <source>
        <dbReference type="Proteomes" id="UP000317685"/>
    </source>
</evidence>
<name>A0A561W575_9ACTN</name>
<proteinExistence type="predicted"/>
<dbReference type="OrthoDB" id="3386372at2"/>
<dbReference type="GeneID" id="300129882"/>
<reference evidence="1 2" key="1">
    <citation type="submission" date="2019-06" db="EMBL/GenBank/DDBJ databases">
        <title>Sequencing the genomes of 1000 actinobacteria strains.</title>
        <authorList>
            <person name="Klenk H.-P."/>
        </authorList>
    </citation>
    <scope>NUCLEOTIDE SEQUENCE [LARGE SCALE GENOMIC DNA]</scope>
    <source>
        <strain evidence="1 2">DSM 45885</strain>
    </source>
</reference>
<gene>
    <name evidence="1" type="ORF">FHU34_114397</name>
</gene>